<dbReference type="InterPro" id="IPR006680">
    <property type="entry name" value="Amidohydro-rel"/>
</dbReference>
<dbReference type="InterPro" id="IPR032466">
    <property type="entry name" value="Metal_Hydrolase"/>
</dbReference>
<dbReference type="OrthoDB" id="9797498at2"/>
<reference evidence="3 4" key="1">
    <citation type="submission" date="2018-06" db="EMBL/GenBank/DDBJ databases">
        <title>Chryseolinea flavus sp. nov., a member of the phylum Bacteroidetes isolated from soil.</title>
        <authorList>
            <person name="Li Y."/>
            <person name="Wang J."/>
        </authorList>
    </citation>
    <scope>NUCLEOTIDE SEQUENCE [LARGE SCALE GENOMIC DNA]</scope>
    <source>
        <strain evidence="3 4">SDU1-6</strain>
    </source>
</reference>
<accession>A0A364Y8N2</accession>
<evidence type="ECO:0000259" key="2">
    <source>
        <dbReference type="Pfam" id="PF01979"/>
    </source>
</evidence>
<dbReference type="Gene3D" id="2.30.40.10">
    <property type="entry name" value="Urease, subunit C, domain 1"/>
    <property type="match status" value="1"/>
</dbReference>
<evidence type="ECO:0000313" key="3">
    <source>
        <dbReference type="EMBL" id="RAW02210.1"/>
    </source>
</evidence>
<gene>
    <name evidence="3" type="ORF">DQQ10_06620</name>
</gene>
<keyword evidence="4" id="KW-1185">Reference proteome</keyword>
<dbReference type="Gene3D" id="1.20.58.520">
    <property type="entry name" value="Amidohydrolase"/>
    <property type="match status" value="1"/>
</dbReference>
<organism evidence="3 4">
    <name type="scientific">Pseudochryseolinea flava</name>
    <dbReference type="NCBI Taxonomy" id="2059302"/>
    <lineage>
        <taxon>Bacteria</taxon>
        <taxon>Pseudomonadati</taxon>
        <taxon>Bacteroidota</taxon>
        <taxon>Cytophagia</taxon>
        <taxon>Cytophagales</taxon>
        <taxon>Fulvivirgaceae</taxon>
        <taxon>Pseudochryseolinea</taxon>
    </lineage>
</organism>
<feature type="chain" id="PRO_5016900979" description="Amidohydrolase-related domain-containing protein" evidence="1">
    <location>
        <begin position="30"/>
        <end position="436"/>
    </location>
</feature>
<proteinExistence type="predicted"/>
<dbReference type="InterPro" id="IPR051781">
    <property type="entry name" value="Metallo-dep_Hydrolase"/>
</dbReference>
<dbReference type="RefSeq" id="WP_112746033.1">
    <property type="nucleotide sequence ID" value="NZ_QMFY01000002.1"/>
</dbReference>
<evidence type="ECO:0000256" key="1">
    <source>
        <dbReference type="SAM" id="SignalP"/>
    </source>
</evidence>
<feature type="signal peptide" evidence="1">
    <location>
        <begin position="1"/>
        <end position="29"/>
    </location>
</feature>
<dbReference type="Proteomes" id="UP000251889">
    <property type="component" value="Unassembled WGS sequence"/>
</dbReference>
<dbReference type="GO" id="GO:0016810">
    <property type="term" value="F:hydrolase activity, acting on carbon-nitrogen (but not peptide) bonds"/>
    <property type="evidence" value="ECO:0007669"/>
    <property type="project" value="InterPro"/>
</dbReference>
<name>A0A364Y8N2_9BACT</name>
<protein>
    <recommendedName>
        <fullName evidence="2">Amidohydrolase-related domain-containing protein</fullName>
    </recommendedName>
</protein>
<dbReference type="AlphaFoldDB" id="A0A364Y8N2"/>
<dbReference type="Pfam" id="PF01979">
    <property type="entry name" value="Amidohydro_1"/>
    <property type="match status" value="1"/>
</dbReference>
<comment type="caution">
    <text evidence="3">The sequence shown here is derived from an EMBL/GenBank/DDBJ whole genome shotgun (WGS) entry which is preliminary data.</text>
</comment>
<sequence>MNIRNNSQYKHGLTLYFVILLFASLSVSAQQVKTAIEHVNVIPLTENVIVPDQTVLIENGTIKAIGKNIVIPKGYHKIDGTNKYLTPGYADMHAHLPGHQSQPYSEERYFLLNLLNGVTTLRGMRGHPSQLEMRKNALLSKKQAPTIYVSSPPITKQDKSLSVDNGEATFRDYMNQGYDFIKILSIDTVLYDQLMPMFTKNKWAVVGHAPDGKLSRAIRSGQKGIEHIEPFVNSYEQDSALTFKLFSEMHQRGVSHCPDVFWYSVFGYQRTLEELQATSGMEYVRPIMKQAWVEKWQQRLNTTTNLEAQRTTTAARIATYLNLISKINKAGVLLLISPGDGEFIIPGFGFHEEMKIFAQAGIKPYDILRAATVNAATSLGQSSQWGTVEVGKHADLVLLSQNPLTNIENANKIEGVMVKGTWITRVDIEKSLQTAP</sequence>
<dbReference type="InterPro" id="IPR011059">
    <property type="entry name" value="Metal-dep_hydrolase_composite"/>
</dbReference>
<dbReference type="Gene3D" id="3.30.110.90">
    <property type="entry name" value="Amidohydrolase"/>
    <property type="match status" value="1"/>
</dbReference>
<dbReference type="SUPFAM" id="SSF51556">
    <property type="entry name" value="Metallo-dependent hydrolases"/>
    <property type="match status" value="1"/>
</dbReference>
<dbReference type="EMBL" id="QMFY01000002">
    <property type="protein sequence ID" value="RAW02210.1"/>
    <property type="molecule type" value="Genomic_DNA"/>
</dbReference>
<feature type="domain" description="Amidohydrolase-related" evidence="2">
    <location>
        <begin position="352"/>
        <end position="422"/>
    </location>
</feature>
<dbReference type="SUPFAM" id="SSF51338">
    <property type="entry name" value="Composite domain of metallo-dependent hydrolases"/>
    <property type="match status" value="1"/>
</dbReference>
<dbReference type="PANTHER" id="PTHR43135">
    <property type="entry name" value="ALPHA-D-RIBOSE 1-METHYLPHOSPHONATE 5-TRIPHOSPHATE DIPHOSPHATASE"/>
    <property type="match status" value="1"/>
</dbReference>
<dbReference type="PANTHER" id="PTHR43135:SF3">
    <property type="entry name" value="ALPHA-D-RIBOSE 1-METHYLPHOSPHONATE 5-TRIPHOSPHATE DIPHOSPHATASE"/>
    <property type="match status" value="1"/>
</dbReference>
<dbReference type="Gene3D" id="3.40.50.10910">
    <property type="entry name" value="Amidohydrolase"/>
    <property type="match status" value="1"/>
</dbReference>
<keyword evidence="1" id="KW-0732">Signal</keyword>
<evidence type="ECO:0000313" key="4">
    <source>
        <dbReference type="Proteomes" id="UP000251889"/>
    </source>
</evidence>